<dbReference type="PANTHER" id="PTHR10173:SF52">
    <property type="entry name" value="METHIONINE-R-SULFOXIDE REDUCTASE B1"/>
    <property type="match status" value="1"/>
</dbReference>
<dbReference type="NCBIfam" id="TIGR00357">
    <property type="entry name" value="peptide-methionine (R)-S-oxide reductase MsrB"/>
    <property type="match status" value="1"/>
</dbReference>
<dbReference type="KEGG" id="als:DJ013_01520"/>
<dbReference type="SUPFAM" id="SSF51316">
    <property type="entry name" value="Mss4-like"/>
    <property type="match status" value="1"/>
</dbReference>
<evidence type="ECO:0000259" key="8">
    <source>
        <dbReference type="PROSITE" id="PS51790"/>
    </source>
</evidence>
<comment type="cofactor">
    <cofactor evidence="6">
        <name>Zn(2+)</name>
        <dbReference type="ChEBI" id="CHEBI:29105"/>
    </cofactor>
    <text evidence="6">Binds 1 zinc ion per subunit. The zinc ion is important for the structural integrity of the protein.</text>
</comment>
<proteinExistence type="inferred from homology"/>
<dbReference type="PANTHER" id="PTHR10173">
    <property type="entry name" value="METHIONINE SULFOXIDE REDUCTASE"/>
    <property type="match status" value="1"/>
</dbReference>
<sequence length="163" mass="18325">MKNLILVLLALGTFSCSSSAQKSMADNKDCNIEKVKKKDKEWKAQLDDIQYNVARKSGTERAFSGVYWDNKKEGVYKCIGCDLPLYSSKTKFKSGTGWPSFYEAVEPCNVKEIKDTSYGMVRIEVVCARCESHLGHVFNDGPKPTGMRHCINSASLSFEEEKM</sequence>
<dbReference type="RefSeq" id="WP_111370026.1">
    <property type="nucleotide sequence ID" value="NZ_CP029480.1"/>
</dbReference>
<evidence type="ECO:0000256" key="3">
    <source>
        <dbReference type="ARBA" id="ARBA00022833"/>
    </source>
</evidence>
<dbReference type="InterPro" id="IPR002579">
    <property type="entry name" value="Met_Sox_Rdtase_MsrB_dom"/>
</dbReference>
<keyword evidence="3 6" id="KW-0862">Zinc</keyword>
<dbReference type="Pfam" id="PF01641">
    <property type="entry name" value="SelR"/>
    <property type="match status" value="1"/>
</dbReference>
<dbReference type="PROSITE" id="PS51790">
    <property type="entry name" value="MSRB"/>
    <property type="match status" value="1"/>
</dbReference>
<feature type="signal peptide" evidence="7">
    <location>
        <begin position="1"/>
        <end position="20"/>
    </location>
</feature>
<feature type="binding site" evidence="6">
    <location>
        <position position="78"/>
    </location>
    <ligand>
        <name>Zn(2+)</name>
        <dbReference type="ChEBI" id="CHEBI:29105"/>
    </ligand>
</feature>
<keyword evidence="7" id="KW-0732">Signal</keyword>
<keyword evidence="2 6" id="KW-0479">Metal-binding</keyword>
<organism evidence="9 10">
    <name type="scientific">Arcticibacterium luteifluviistationis</name>
    <dbReference type="NCBI Taxonomy" id="1784714"/>
    <lineage>
        <taxon>Bacteria</taxon>
        <taxon>Pseudomonadati</taxon>
        <taxon>Bacteroidota</taxon>
        <taxon>Cytophagia</taxon>
        <taxon>Cytophagales</taxon>
        <taxon>Leadbetterellaceae</taxon>
        <taxon>Arcticibacterium</taxon>
    </lineage>
</organism>
<feature type="binding site" evidence="6">
    <location>
        <position position="81"/>
    </location>
    <ligand>
        <name>Zn(2+)</name>
        <dbReference type="ChEBI" id="CHEBI:29105"/>
    </ligand>
</feature>
<feature type="binding site" evidence="6">
    <location>
        <position position="127"/>
    </location>
    <ligand>
        <name>Zn(2+)</name>
        <dbReference type="ChEBI" id="CHEBI:29105"/>
    </ligand>
</feature>
<protein>
    <recommendedName>
        <fullName evidence="6">Peptide methionine sulfoxide reductase MsrB</fullName>
        <ecNumber evidence="6">1.8.4.12</ecNumber>
    </recommendedName>
    <alternativeName>
        <fullName evidence="6">Peptide-methionine (R)-S-oxide reductase</fullName>
    </alternativeName>
</protein>
<dbReference type="PROSITE" id="PS51257">
    <property type="entry name" value="PROKAR_LIPOPROTEIN"/>
    <property type="match status" value="1"/>
</dbReference>
<keyword evidence="10" id="KW-1185">Reference proteome</keyword>
<dbReference type="HAMAP" id="MF_01400">
    <property type="entry name" value="MsrB"/>
    <property type="match status" value="1"/>
</dbReference>
<reference evidence="9 10" key="1">
    <citation type="submission" date="2018-05" db="EMBL/GenBank/DDBJ databases">
        <title>Complete genome sequence of Arcticibacterium luteifluviistationis SM1504T, a cytophagaceae bacterium isolated from Arctic surface seawater.</title>
        <authorList>
            <person name="Li Y."/>
            <person name="Qin Q.-L."/>
        </authorList>
    </citation>
    <scope>NUCLEOTIDE SEQUENCE [LARGE SCALE GENOMIC DNA]</scope>
    <source>
        <strain evidence="9 10">SM1504</strain>
    </source>
</reference>
<dbReference type="GO" id="GO:0033743">
    <property type="term" value="F:peptide-methionine (R)-S-oxide reductase activity"/>
    <property type="evidence" value="ECO:0007669"/>
    <property type="project" value="UniProtKB-UniRule"/>
</dbReference>
<evidence type="ECO:0000256" key="5">
    <source>
        <dbReference type="ARBA" id="ARBA00048488"/>
    </source>
</evidence>
<feature type="binding site" evidence="6">
    <location>
        <position position="130"/>
    </location>
    <ligand>
        <name>Zn(2+)</name>
        <dbReference type="ChEBI" id="CHEBI:29105"/>
    </ligand>
</feature>
<dbReference type="GO" id="GO:0006979">
    <property type="term" value="P:response to oxidative stress"/>
    <property type="evidence" value="ECO:0007669"/>
    <property type="project" value="InterPro"/>
</dbReference>
<keyword evidence="4 6" id="KW-0560">Oxidoreductase</keyword>
<feature type="domain" description="MsrB" evidence="8">
    <location>
        <begin position="39"/>
        <end position="161"/>
    </location>
</feature>
<dbReference type="GO" id="GO:0008270">
    <property type="term" value="F:zinc ion binding"/>
    <property type="evidence" value="ECO:0007669"/>
    <property type="project" value="UniProtKB-UniRule"/>
</dbReference>
<evidence type="ECO:0000313" key="10">
    <source>
        <dbReference type="Proteomes" id="UP000249873"/>
    </source>
</evidence>
<evidence type="ECO:0000313" key="9">
    <source>
        <dbReference type="EMBL" id="AWV96924.1"/>
    </source>
</evidence>
<evidence type="ECO:0000256" key="4">
    <source>
        <dbReference type="ARBA" id="ARBA00023002"/>
    </source>
</evidence>
<evidence type="ECO:0000256" key="2">
    <source>
        <dbReference type="ARBA" id="ARBA00022723"/>
    </source>
</evidence>
<dbReference type="EMBL" id="CP029480">
    <property type="protein sequence ID" value="AWV96924.1"/>
    <property type="molecule type" value="Genomic_DNA"/>
</dbReference>
<feature type="active site" description="Nucleophile" evidence="6">
    <location>
        <position position="150"/>
    </location>
</feature>
<accession>A0A2Z4G711</accession>
<dbReference type="OrthoDB" id="4174719at2"/>
<dbReference type="InterPro" id="IPR011057">
    <property type="entry name" value="Mss4-like_sf"/>
</dbReference>
<dbReference type="InterPro" id="IPR028427">
    <property type="entry name" value="Met_Sox_Rdtase_MsrB"/>
</dbReference>
<evidence type="ECO:0000256" key="1">
    <source>
        <dbReference type="ARBA" id="ARBA00007174"/>
    </source>
</evidence>
<dbReference type="EC" id="1.8.4.12" evidence="6"/>
<dbReference type="GO" id="GO:0030091">
    <property type="term" value="P:protein repair"/>
    <property type="evidence" value="ECO:0007669"/>
    <property type="project" value="InterPro"/>
</dbReference>
<comment type="similarity">
    <text evidence="1 6">Belongs to the MsrB Met sulfoxide reductase family.</text>
</comment>
<evidence type="ECO:0000256" key="7">
    <source>
        <dbReference type="SAM" id="SignalP"/>
    </source>
</evidence>
<feature type="chain" id="PRO_5016372921" description="Peptide methionine sulfoxide reductase MsrB" evidence="7">
    <location>
        <begin position="21"/>
        <end position="163"/>
    </location>
</feature>
<evidence type="ECO:0000256" key="6">
    <source>
        <dbReference type="HAMAP-Rule" id="MF_01400"/>
    </source>
</evidence>
<dbReference type="FunFam" id="2.170.150.20:FF:000001">
    <property type="entry name" value="Peptide methionine sulfoxide reductase MsrB"/>
    <property type="match status" value="1"/>
</dbReference>
<dbReference type="Proteomes" id="UP000249873">
    <property type="component" value="Chromosome"/>
</dbReference>
<dbReference type="GO" id="GO:0005737">
    <property type="term" value="C:cytoplasm"/>
    <property type="evidence" value="ECO:0007669"/>
    <property type="project" value="TreeGrafter"/>
</dbReference>
<gene>
    <name evidence="6 9" type="primary">msrB</name>
    <name evidence="9" type="ORF">DJ013_01520</name>
</gene>
<dbReference type="Gene3D" id="2.170.150.20">
    <property type="entry name" value="Peptide methionine sulfoxide reductase"/>
    <property type="match status" value="1"/>
</dbReference>
<dbReference type="AlphaFoldDB" id="A0A2Z4G711"/>
<comment type="catalytic activity">
    <reaction evidence="5 6">
        <text>L-methionyl-[protein] + [thioredoxin]-disulfide + H2O = L-methionyl-(R)-S-oxide-[protein] + [thioredoxin]-dithiol</text>
        <dbReference type="Rhea" id="RHEA:24164"/>
        <dbReference type="Rhea" id="RHEA-COMP:10698"/>
        <dbReference type="Rhea" id="RHEA-COMP:10700"/>
        <dbReference type="Rhea" id="RHEA-COMP:12313"/>
        <dbReference type="Rhea" id="RHEA-COMP:12314"/>
        <dbReference type="ChEBI" id="CHEBI:15377"/>
        <dbReference type="ChEBI" id="CHEBI:16044"/>
        <dbReference type="ChEBI" id="CHEBI:29950"/>
        <dbReference type="ChEBI" id="CHEBI:45764"/>
        <dbReference type="ChEBI" id="CHEBI:50058"/>
        <dbReference type="EC" id="1.8.4.12"/>
    </reaction>
</comment>
<name>A0A2Z4G711_9BACT</name>